<dbReference type="PROSITE" id="PS50929">
    <property type="entry name" value="ABC_TM1F"/>
    <property type="match status" value="1"/>
</dbReference>
<dbReference type="InterPro" id="IPR027417">
    <property type="entry name" value="P-loop_NTPase"/>
</dbReference>
<evidence type="ECO:0000256" key="4">
    <source>
        <dbReference type="ARBA" id="ARBA00022692"/>
    </source>
</evidence>
<dbReference type="GO" id="GO:0005886">
    <property type="term" value="C:plasma membrane"/>
    <property type="evidence" value="ECO:0007669"/>
    <property type="project" value="UniProtKB-SubCell"/>
</dbReference>
<dbReference type="Pfam" id="PF00664">
    <property type="entry name" value="ABC_membrane"/>
    <property type="match status" value="1"/>
</dbReference>
<feature type="transmembrane region" description="Helical" evidence="9">
    <location>
        <begin position="159"/>
        <end position="180"/>
    </location>
</feature>
<dbReference type="PROSITE" id="PS50893">
    <property type="entry name" value="ABC_TRANSPORTER_2"/>
    <property type="match status" value="1"/>
</dbReference>
<dbReference type="Proteomes" id="UP000192678">
    <property type="component" value="Unassembled WGS sequence"/>
</dbReference>
<keyword evidence="6 12" id="KW-0067">ATP-binding</keyword>
<dbReference type="OrthoDB" id="9760358at2"/>
<name>A0A1W2BJT8_9SPHI</name>
<evidence type="ECO:0000259" key="11">
    <source>
        <dbReference type="PROSITE" id="PS50929"/>
    </source>
</evidence>
<evidence type="ECO:0000256" key="7">
    <source>
        <dbReference type="ARBA" id="ARBA00022989"/>
    </source>
</evidence>
<evidence type="ECO:0000256" key="1">
    <source>
        <dbReference type="ARBA" id="ARBA00004651"/>
    </source>
</evidence>
<dbReference type="InterPro" id="IPR011527">
    <property type="entry name" value="ABC1_TM_dom"/>
</dbReference>
<dbReference type="RefSeq" id="WP_084288511.1">
    <property type="nucleotide sequence ID" value="NZ_FWYB01000002.1"/>
</dbReference>
<keyword evidence="13" id="KW-1185">Reference proteome</keyword>
<dbReference type="GO" id="GO:0015421">
    <property type="term" value="F:ABC-type oligopeptide transporter activity"/>
    <property type="evidence" value="ECO:0007669"/>
    <property type="project" value="TreeGrafter"/>
</dbReference>
<evidence type="ECO:0000256" key="3">
    <source>
        <dbReference type="ARBA" id="ARBA00022475"/>
    </source>
</evidence>
<dbReference type="PANTHER" id="PTHR43394">
    <property type="entry name" value="ATP-DEPENDENT PERMEASE MDL1, MITOCHONDRIAL"/>
    <property type="match status" value="1"/>
</dbReference>
<accession>A0A1W2BJT8</accession>
<dbReference type="SUPFAM" id="SSF52540">
    <property type="entry name" value="P-loop containing nucleoside triphosphate hydrolases"/>
    <property type="match status" value="1"/>
</dbReference>
<dbReference type="EMBL" id="FWYB01000002">
    <property type="protein sequence ID" value="SMC73154.1"/>
    <property type="molecule type" value="Genomic_DNA"/>
</dbReference>
<dbReference type="STRING" id="475255.SAMN04488101_102543"/>
<feature type="domain" description="ABC transmembrane type-1" evidence="11">
    <location>
        <begin position="16"/>
        <end position="305"/>
    </location>
</feature>
<feature type="transmembrane region" description="Helical" evidence="9">
    <location>
        <begin position="133"/>
        <end position="153"/>
    </location>
</feature>
<evidence type="ECO:0000259" key="10">
    <source>
        <dbReference type="PROSITE" id="PS50893"/>
    </source>
</evidence>
<dbReference type="PROSITE" id="PS00211">
    <property type="entry name" value="ABC_TRANSPORTER_1"/>
    <property type="match status" value="1"/>
</dbReference>
<dbReference type="InterPro" id="IPR017871">
    <property type="entry name" value="ABC_transporter-like_CS"/>
</dbReference>
<dbReference type="CDD" id="cd07346">
    <property type="entry name" value="ABC_6TM_exporters"/>
    <property type="match status" value="1"/>
</dbReference>
<dbReference type="InterPro" id="IPR036640">
    <property type="entry name" value="ABC1_TM_sf"/>
</dbReference>
<keyword evidence="5" id="KW-0547">Nucleotide-binding</keyword>
<dbReference type="Gene3D" id="1.20.1560.10">
    <property type="entry name" value="ABC transporter type 1, transmembrane domain"/>
    <property type="match status" value="1"/>
</dbReference>
<keyword evidence="3" id="KW-1003">Cell membrane</keyword>
<evidence type="ECO:0000313" key="12">
    <source>
        <dbReference type="EMBL" id="SMC73154.1"/>
    </source>
</evidence>
<keyword evidence="7 9" id="KW-1133">Transmembrane helix</keyword>
<evidence type="ECO:0000256" key="6">
    <source>
        <dbReference type="ARBA" id="ARBA00022840"/>
    </source>
</evidence>
<keyword evidence="2" id="KW-0813">Transport</keyword>
<dbReference type="FunFam" id="3.40.50.300:FF:000221">
    <property type="entry name" value="Multidrug ABC transporter ATP-binding protein"/>
    <property type="match status" value="1"/>
</dbReference>
<sequence length="583" mass="65362">MKILYSYLKNYKSLIFLALFLAAVNQIFSFLDPYVFRLIIDKYVTNYKSYSTEEFIKGAGVLILLAMGAAMVSRIAKNFQDYYVNVITQRLGAQIYSDGLAHSLELPYQVFEDQRSGETLGILQKVRVDTEKLVQAFINVLFTSIIGIIFVTVYAISVYWVIAVVYFSAIPLLGFLSSFLSKRIKKVQKNIVAETTSLAGSTTESLRNIELVKSLGLAKQEINRLNSTTTKILGLELKKVKYIRSLSFIQGTFVNLLRNGLLFLMMYLIFAGRITVGEFFSLFIYSFFIFGPLQELGNIINIYRETEVSLNNFERIMSIPKDKKPDNPATLTKITELEFENVGFKHQSANTNALNSINFKTGIGETVAFVGPSGSGKTTLVKLLVGLYGPKSGEIKYNGIPGQHIDLDVLREKIGFVTQDTQLFSGTIRENLRFVRPEATDEECLRVLQQAACQNLLARADKGLDTMIGEGGVKVSGGEKQRLSIARALLRKPDILVFDEATSSLDSLTEEEITATIREVSDIDNHITILIAHRLSTIKHADRIYVLEKGNVIEQGTHNELVALNGLYYAMWRQQIGERLTTV</sequence>
<dbReference type="SMART" id="SM00382">
    <property type="entry name" value="AAA"/>
    <property type="match status" value="1"/>
</dbReference>
<gene>
    <name evidence="12" type="ORF">SAMN04488101_102543</name>
</gene>
<keyword evidence="8 9" id="KW-0472">Membrane</keyword>
<dbReference type="InterPro" id="IPR039421">
    <property type="entry name" value="Type_1_exporter"/>
</dbReference>
<dbReference type="InterPro" id="IPR003593">
    <property type="entry name" value="AAA+_ATPase"/>
</dbReference>
<dbReference type="InterPro" id="IPR003439">
    <property type="entry name" value="ABC_transporter-like_ATP-bd"/>
</dbReference>
<comment type="subcellular location">
    <subcellularLocation>
        <location evidence="1">Cell membrane</location>
        <topology evidence="1">Multi-pass membrane protein</topology>
    </subcellularLocation>
</comment>
<feature type="domain" description="ABC transporter" evidence="10">
    <location>
        <begin position="337"/>
        <end position="574"/>
    </location>
</feature>
<reference evidence="12 13" key="1">
    <citation type="submission" date="2017-04" db="EMBL/GenBank/DDBJ databases">
        <authorList>
            <person name="Afonso C.L."/>
            <person name="Miller P.J."/>
            <person name="Scott M.A."/>
            <person name="Spackman E."/>
            <person name="Goraichik I."/>
            <person name="Dimitrov K.M."/>
            <person name="Suarez D.L."/>
            <person name="Swayne D.E."/>
        </authorList>
    </citation>
    <scope>NUCLEOTIDE SEQUENCE [LARGE SCALE GENOMIC DNA]</scope>
    <source>
        <strain evidence="12 13">DSM 19625</strain>
    </source>
</reference>
<dbReference type="GO" id="GO:0016887">
    <property type="term" value="F:ATP hydrolysis activity"/>
    <property type="evidence" value="ECO:0007669"/>
    <property type="project" value="InterPro"/>
</dbReference>
<feature type="transmembrane region" description="Helical" evidence="9">
    <location>
        <begin position="55"/>
        <end position="72"/>
    </location>
</feature>
<proteinExistence type="predicted"/>
<dbReference type="GO" id="GO:0005524">
    <property type="term" value="F:ATP binding"/>
    <property type="evidence" value="ECO:0007669"/>
    <property type="project" value="UniProtKB-KW"/>
</dbReference>
<keyword evidence="4 9" id="KW-0812">Transmembrane</keyword>
<evidence type="ECO:0000313" key="13">
    <source>
        <dbReference type="Proteomes" id="UP000192678"/>
    </source>
</evidence>
<dbReference type="AlphaFoldDB" id="A0A1W2BJT8"/>
<dbReference type="Pfam" id="PF00005">
    <property type="entry name" value="ABC_tran"/>
    <property type="match status" value="1"/>
</dbReference>
<protein>
    <submittedName>
        <fullName evidence="12">ATP-binding cassette, subfamily B</fullName>
    </submittedName>
</protein>
<evidence type="ECO:0000256" key="9">
    <source>
        <dbReference type="SAM" id="Phobius"/>
    </source>
</evidence>
<evidence type="ECO:0000256" key="5">
    <source>
        <dbReference type="ARBA" id="ARBA00022741"/>
    </source>
</evidence>
<dbReference type="SUPFAM" id="SSF90123">
    <property type="entry name" value="ABC transporter transmembrane region"/>
    <property type="match status" value="1"/>
</dbReference>
<evidence type="ECO:0000256" key="8">
    <source>
        <dbReference type="ARBA" id="ARBA00023136"/>
    </source>
</evidence>
<evidence type="ECO:0000256" key="2">
    <source>
        <dbReference type="ARBA" id="ARBA00022448"/>
    </source>
</evidence>
<dbReference type="Gene3D" id="3.40.50.300">
    <property type="entry name" value="P-loop containing nucleotide triphosphate hydrolases"/>
    <property type="match status" value="1"/>
</dbReference>
<dbReference type="PANTHER" id="PTHR43394:SF1">
    <property type="entry name" value="ATP-BINDING CASSETTE SUB-FAMILY B MEMBER 10, MITOCHONDRIAL"/>
    <property type="match status" value="1"/>
</dbReference>
<organism evidence="12 13">
    <name type="scientific">Pedobacter nyackensis</name>
    <dbReference type="NCBI Taxonomy" id="475255"/>
    <lineage>
        <taxon>Bacteria</taxon>
        <taxon>Pseudomonadati</taxon>
        <taxon>Bacteroidota</taxon>
        <taxon>Sphingobacteriia</taxon>
        <taxon>Sphingobacteriales</taxon>
        <taxon>Sphingobacteriaceae</taxon>
        <taxon>Pedobacter</taxon>
    </lineage>
</organism>